<dbReference type="Gene3D" id="1.10.287.130">
    <property type="match status" value="1"/>
</dbReference>
<evidence type="ECO:0000313" key="19">
    <source>
        <dbReference type="Proteomes" id="UP000326881"/>
    </source>
</evidence>
<keyword evidence="6" id="KW-0597">Phosphoprotein</keyword>
<dbReference type="PANTHER" id="PTHR44936:SF5">
    <property type="entry name" value="SENSOR HISTIDINE KINASE ENVZ"/>
    <property type="match status" value="1"/>
</dbReference>
<keyword evidence="4" id="KW-1003">Cell membrane</keyword>
<evidence type="ECO:0000256" key="8">
    <source>
        <dbReference type="ARBA" id="ARBA00022692"/>
    </source>
</evidence>
<dbReference type="SMART" id="SM00304">
    <property type="entry name" value="HAMP"/>
    <property type="match status" value="1"/>
</dbReference>
<keyword evidence="7" id="KW-0808">Transferase</keyword>
<dbReference type="CDD" id="cd00082">
    <property type="entry name" value="HisKA"/>
    <property type="match status" value="1"/>
</dbReference>
<evidence type="ECO:0000256" key="9">
    <source>
        <dbReference type="ARBA" id="ARBA00022741"/>
    </source>
</evidence>
<keyword evidence="12 15" id="KW-1133">Transmembrane helix</keyword>
<dbReference type="EC" id="2.7.13.3" evidence="3"/>
<evidence type="ECO:0000256" key="6">
    <source>
        <dbReference type="ARBA" id="ARBA00022553"/>
    </source>
</evidence>
<feature type="domain" description="HAMP" evidence="17">
    <location>
        <begin position="154"/>
        <end position="206"/>
    </location>
</feature>
<evidence type="ECO:0000256" key="1">
    <source>
        <dbReference type="ARBA" id="ARBA00000085"/>
    </source>
</evidence>
<dbReference type="SUPFAM" id="SSF55874">
    <property type="entry name" value="ATPase domain of HSP90 chaperone/DNA topoisomerase II/histidine kinase"/>
    <property type="match status" value="1"/>
</dbReference>
<dbReference type="SMART" id="SM00387">
    <property type="entry name" value="HATPase_c"/>
    <property type="match status" value="1"/>
</dbReference>
<proteinExistence type="predicted"/>
<dbReference type="OrthoDB" id="9804645at2"/>
<sequence length="431" mass="47375">MASRFSDSRTRCDPEAGLRYRLSTMRNRLISVTIAGVLLAHGALALGVYQMQENLHERRDPQLDRATPVEYAALTNQMALDSGFQTRRMPESLPAGSFQRVEADRPEFDAIAAPVPSFARLELSAATVDPLAAMVGSHIVLLLLIGLMFAYVIRTTIRPLSQITSAVSALGPERLGHELEENGPPEVAAMARAFNTMRRRMRGHMDERIQMLSAFSHDMQTPITRMRLRAELANTFPDREKFLRDLDETERLIREGMAYARNAHVRQEEIRSVDLHAFIDCLVMDYQETERAVSVIGNVGGVIMTRPQALRRALTNFVDNALKFSGAAEVRVAHKDNGRIVISVLDRGPGIAEELLERVKKPFVRGAQSATGQVQGTGLGLAIAQQLAASLDASFNLRQRAGGGLIAELILSTTVLQASDTPRLEAALASA</sequence>
<dbReference type="SUPFAM" id="SSF47384">
    <property type="entry name" value="Homodimeric domain of signal transducing histidine kinase"/>
    <property type="match status" value="1"/>
</dbReference>
<reference evidence="18 19" key="1">
    <citation type="submission" date="2019-08" db="EMBL/GenBank/DDBJ databases">
        <title>Prosopis cineraria nodule microbiome.</title>
        <authorList>
            <person name="Ali R."/>
            <person name="Chaluvadi S.R."/>
            <person name="Wang X."/>
        </authorList>
    </citation>
    <scope>NUCLEOTIDE SEQUENCE [LARGE SCALE GENOMIC DNA]</scope>
    <source>
        <strain evidence="18 19">BG7</strain>
        <plasmid evidence="18 19">unnamed</plasmid>
    </source>
</reference>
<keyword evidence="5" id="KW-0997">Cell inner membrane</keyword>
<feature type="domain" description="Histidine kinase" evidence="16">
    <location>
        <begin position="214"/>
        <end position="415"/>
    </location>
</feature>
<evidence type="ECO:0000256" key="12">
    <source>
        <dbReference type="ARBA" id="ARBA00022989"/>
    </source>
</evidence>
<dbReference type="GO" id="GO:0005886">
    <property type="term" value="C:plasma membrane"/>
    <property type="evidence" value="ECO:0007669"/>
    <property type="project" value="UniProtKB-SubCell"/>
</dbReference>
<dbReference type="AlphaFoldDB" id="A0A5Q0CE42"/>
<comment type="subcellular location">
    <subcellularLocation>
        <location evidence="2">Cell inner membrane</location>
        <topology evidence="2">Multi-pass membrane protein</topology>
    </subcellularLocation>
</comment>
<evidence type="ECO:0000313" key="18">
    <source>
        <dbReference type="EMBL" id="QFY63613.1"/>
    </source>
</evidence>
<comment type="catalytic activity">
    <reaction evidence="1">
        <text>ATP + protein L-histidine = ADP + protein N-phospho-L-histidine.</text>
        <dbReference type="EC" id="2.7.13.3"/>
    </reaction>
</comment>
<dbReference type="InterPro" id="IPR003661">
    <property type="entry name" value="HisK_dim/P_dom"/>
</dbReference>
<gene>
    <name evidence="18" type="ORF">FZ934_25590</name>
</gene>
<keyword evidence="11" id="KW-0067">ATP-binding</keyword>
<evidence type="ECO:0000256" key="4">
    <source>
        <dbReference type="ARBA" id="ARBA00022475"/>
    </source>
</evidence>
<evidence type="ECO:0000259" key="16">
    <source>
        <dbReference type="PROSITE" id="PS50109"/>
    </source>
</evidence>
<keyword evidence="18" id="KW-0614">Plasmid</keyword>
<dbReference type="SUPFAM" id="SSF158472">
    <property type="entry name" value="HAMP domain-like"/>
    <property type="match status" value="1"/>
</dbReference>
<dbReference type="InterPro" id="IPR003660">
    <property type="entry name" value="HAMP_dom"/>
</dbReference>
<evidence type="ECO:0000256" key="13">
    <source>
        <dbReference type="ARBA" id="ARBA00023012"/>
    </source>
</evidence>
<organism evidence="18 19">
    <name type="scientific">Rhizobium grahamii</name>
    <dbReference type="NCBI Taxonomy" id="1120045"/>
    <lineage>
        <taxon>Bacteria</taxon>
        <taxon>Pseudomonadati</taxon>
        <taxon>Pseudomonadota</taxon>
        <taxon>Alphaproteobacteria</taxon>
        <taxon>Hyphomicrobiales</taxon>
        <taxon>Rhizobiaceae</taxon>
        <taxon>Rhizobium/Agrobacterium group</taxon>
        <taxon>Rhizobium</taxon>
    </lineage>
</organism>
<evidence type="ECO:0000256" key="5">
    <source>
        <dbReference type="ARBA" id="ARBA00022519"/>
    </source>
</evidence>
<dbReference type="InterPro" id="IPR003594">
    <property type="entry name" value="HATPase_dom"/>
</dbReference>
<dbReference type="InterPro" id="IPR050980">
    <property type="entry name" value="2C_sensor_his_kinase"/>
</dbReference>
<keyword evidence="10" id="KW-0418">Kinase</keyword>
<feature type="transmembrane region" description="Helical" evidence="15">
    <location>
        <begin position="131"/>
        <end position="153"/>
    </location>
</feature>
<keyword evidence="19" id="KW-1185">Reference proteome</keyword>
<evidence type="ECO:0000256" key="10">
    <source>
        <dbReference type="ARBA" id="ARBA00022777"/>
    </source>
</evidence>
<evidence type="ECO:0000256" key="11">
    <source>
        <dbReference type="ARBA" id="ARBA00022840"/>
    </source>
</evidence>
<dbReference type="Pfam" id="PF02518">
    <property type="entry name" value="HATPase_c"/>
    <property type="match status" value="1"/>
</dbReference>
<keyword evidence="13" id="KW-0902">Two-component regulatory system</keyword>
<keyword evidence="8 15" id="KW-0812">Transmembrane</keyword>
<dbReference type="KEGG" id="rgr:FZ934_25590"/>
<dbReference type="InterPro" id="IPR036097">
    <property type="entry name" value="HisK_dim/P_sf"/>
</dbReference>
<evidence type="ECO:0000256" key="7">
    <source>
        <dbReference type="ARBA" id="ARBA00022679"/>
    </source>
</evidence>
<dbReference type="InterPro" id="IPR005467">
    <property type="entry name" value="His_kinase_dom"/>
</dbReference>
<evidence type="ECO:0000259" key="17">
    <source>
        <dbReference type="PROSITE" id="PS50885"/>
    </source>
</evidence>
<dbReference type="Pfam" id="PF00672">
    <property type="entry name" value="HAMP"/>
    <property type="match status" value="1"/>
</dbReference>
<dbReference type="Proteomes" id="UP000326881">
    <property type="component" value="Plasmid unnamed"/>
</dbReference>
<dbReference type="GO" id="GO:0005524">
    <property type="term" value="F:ATP binding"/>
    <property type="evidence" value="ECO:0007669"/>
    <property type="project" value="UniProtKB-KW"/>
</dbReference>
<dbReference type="InterPro" id="IPR004358">
    <property type="entry name" value="Sig_transdc_His_kin-like_C"/>
</dbReference>
<dbReference type="PRINTS" id="PR00344">
    <property type="entry name" value="BCTRLSENSOR"/>
</dbReference>
<evidence type="ECO:0000256" key="2">
    <source>
        <dbReference type="ARBA" id="ARBA00004429"/>
    </source>
</evidence>
<dbReference type="InterPro" id="IPR036890">
    <property type="entry name" value="HATPase_C_sf"/>
</dbReference>
<evidence type="ECO:0000256" key="15">
    <source>
        <dbReference type="SAM" id="Phobius"/>
    </source>
</evidence>
<geneLocation type="plasmid" evidence="18 19">
    <name>unnamed</name>
</geneLocation>
<protein>
    <recommendedName>
        <fullName evidence="3">histidine kinase</fullName>
        <ecNumber evidence="3">2.7.13.3</ecNumber>
    </recommendedName>
</protein>
<keyword evidence="14 15" id="KW-0472">Membrane</keyword>
<dbReference type="PROSITE" id="PS50885">
    <property type="entry name" value="HAMP"/>
    <property type="match status" value="1"/>
</dbReference>
<feature type="transmembrane region" description="Helical" evidence="15">
    <location>
        <begin position="29"/>
        <end position="49"/>
    </location>
</feature>
<evidence type="ECO:0000256" key="3">
    <source>
        <dbReference type="ARBA" id="ARBA00012438"/>
    </source>
</evidence>
<accession>A0A5Q0CE42</accession>
<dbReference type="GO" id="GO:0000155">
    <property type="term" value="F:phosphorelay sensor kinase activity"/>
    <property type="evidence" value="ECO:0007669"/>
    <property type="project" value="InterPro"/>
</dbReference>
<dbReference type="PANTHER" id="PTHR44936">
    <property type="entry name" value="SENSOR PROTEIN CREC"/>
    <property type="match status" value="1"/>
</dbReference>
<dbReference type="CDD" id="cd06225">
    <property type="entry name" value="HAMP"/>
    <property type="match status" value="1"/>
</dbReference>
<dbReference type="PROSITE" id="PS50109">
    <property type="entry name" value="HIS_KIN"/>
    <property type="match status" value="1"/>
</dbReference>
<dbReference type="EMBL" id="CP043499">
    <property type="protein sequence ID" value="QFY63613.1"/>
    <property type="molecule type" value="Genomic_DNA"/>
</dbReference>
<name>A0A5Q0CE42_9HYPH</name>
<evidence type="ECO:0000256" key="14">
    <source>
        <dbReference type="ARBA" id="ARBA00023136"/>
    </source>
</evidence>
<keyword evidence="9" id="KW-0547">Nucleotide-binding</keyword>
<dbReference type="Gene3D" id="3.30.565.10">
    <property type="entry name" value="Histidine kinase-like ATPase, C-terminal domain"/>
    <property type="match status" value="1"/>
</dbReference>